<evidence type="ECO:0000256" key="2">
    <source>
        <dbReference type="SAM" id="SignalP"/>
    </source>
</evidence>
<comment type="similarity">
    <text evidence="1">Belongs to the TRM112 family.</text>
</comment>
<dbReference type="SUPFAM" id="SSF158997">
    <property type="entry name" value="Trm112p-like"/>
    <property type="match status" value="1"/>
</dbReference>
<evidence type="ECO:0000313" key="4">
    <source>
        <dbReference type="Proteomes" id="UP000315496"/>
    </source>
</evidence>
<feature type="chain" id="PRO_5021484244" evidence="2">
    <location>
        <begin position="20"/>
        <end position="125"/>
    </location>
</feature>
<evidence type="ECO:0000313" key="3">
    <source>
        <dbReference type="EMBL" id="TNJ30656.1"/>
    </source>
</evidence>
<dbReference type="AlphaFoldDB" id="A0A4Z1SY86"/>
<dbReference type="VEuPathDB" id="GiardiaDB:GMRT_10756"/>
<dbReference type="PANTHER" id="PTHR12773">
    <property type="entry name" value="UPF0315 PROTEIN-RELATED"/>
    <property type="match status" value="1"/>
</dbReference>
<dbReference type="GO" id="GO:0070476">
    <property type="term" value="P:rRNA (guanine-N7)-methylation"/>
    <property type="evidence" value="ECO:0007669"/>
    <property type="project" value="TreeGrafter"/>
</dbReference>
<dbReference type="Proteomes" id="UP000315496">
    <property type="component" value="Chromosome 1"/>
</dbReference>
<evidence type="ECO:0000256" key="1">
    <source>
        <dbReference type="ARBA" id="ARBA00007980"/>
    </source>
</evidence>
<keyword evidence="2" id="KW-0732">Signal</keyword>
<protein>
    <submittedName>
        <fullName evidence="3">Trm112p-like protein</fullName>
    </submittedName>
</protein>
<dbReference type="PANTHER" id="PTHR12773:SF0">
    <property type="entry name" value="MULTIFUNCTIONAL METHYLTRANSFERASE SUBUNIT TRM112-LIKE PROTEIN"/>
    <property type="match status" value="1"/>
</dbReference>
<gene>
    <name evidence="3" type="ORF">GMRT_10756</name>
</gene>
<accession>A0A4Z1SY86</accession>
<dbReference type="GO" id="GO:0046982">
    <property type="term" value="F:protein heterodimerization activity"/>
    <property type="evidence" value="ECO:0007669"/>
    <property type="project" value="InterPro"/>
</dbReference>
<dbReference type="InterPro" id="IPR005651">
    <property type="entry name" value="Trm112-like"/>
</dbReference>
<dbReference type="InterPro" id="IPR039127">
    <property type="entry name" value="Trm112"/>
</dbReference>
<reference evidence="3 4" key="1">
    <citation type="submission" date="2019-05" db="EMBL/GenBank/DDBJ databases">
        <title>The compact genome of Giardia muris reveals important steps in the evolution of intestinal protozoan parasites.</title>
        <authorList>
            <person name="Xu F."/>
            <person name="Jimenez-Gonzalez A."/>
            <person name="Einarsson E."/>
            <person name="Astvaldsson A."/>
            <person name="Peirasmaki D."/>
            <person name="Eckmann L."/>
            <person name="Andersson J.O."/>
            <person name="Svard S.G."/>
            <person name="Jerlstrom-Hultqvist J."/>
        </authorList>
    </citation>
    <scope>NUCLEOTIDE SEQUENCE [LARGE SCALE GENOMIC DNA]</scope>
    <source>
        <strain evidence="3 4">Roberts-Thomson</strain>
    </source>
</reference>
<keyword evidence="4" id="KW-1185">Reference proteome</keyword>
<dbReference type="EMBL" id="VDLU01000001">
    <property type="protein sequence ID" value="TNJ30656.1"/>
    <property type="molecule type" value="Genomic_DNA"/>
</dbReference>
<sequence>MRIFLLSTLACPLPECCTSGDGFDLQVEDYFEDHEPEFNLDIVRQLALRINYTTLYSMIGEQFSDLPPELPERAEDDMHFLAMFGQILYSYDIIQGSLVCRHCGCNFQIKDGIPHMRMPEEQDDE</sequence>
<proteinExistence type="inferred from homology"/>
<comment type="caution">
    <text evidence="3">The sequence shown here is derived from an EMBL/GenBank/DDBJ whole genome shotgun (WGS) entry which is preliminary data.</text>
</comment>
<dbReference type="GO" id="GO:0030488">
    <property type="term" value="P:tRNA methylation"/>
    <property type="evidence" value="ECO:0007669"/>
    <property type="project" value="TreeGrafter"/>
</dbReference>
<dbReference type="Pfam" id="PF03966">
    <property type="entry name" value="Trm112p"/>
    <property type="match status" value="1"/>
</dbReference>
<dbReference type="Gene3D" id="2.20.25.10">
    <property type="match status" value="1"/>
</dbReference>
<organism evidence="3 4">
    <name type="scientific">Giardia muris</name>
    <dbReference type="NCBI Taxonomy" id="5742"/>
    <lineage>
        <taxon>Eukaryota</taxon>
        <taxon>Metamonada</taxon>
        <taxon>Diplomonadida</taxon>
        <taxon>Hexamitidae</taxon>
        <taxon>Giardiinae</taxon>
        <taxon>Giardia</taxon>
    </lineage>
</organism>
<name>A0A4Z1SY86_GIAMU</name>
<dbReference type="OrthoDB" id="2187549at2759"/>
<feature type="signal peptide" evidence="2">
    <location>
        <begin position="1"/>
        <end position="19"/>
    </location>
</feature>